<name>A0A2J6S1N7_HYAVF</name>
<dbReference type="AlphaFoldDB" id="A0A2J6S1N7"/>
<evidence type="ECO:0000259" key="1">
    <source>
        <dbReference type="Pfam" id="PF06985"/>
    </source>
</evidence>
<feature type="domain" description="Heterokaryon incompatibility" evidence="1">
    <location>
        <begin position="250"/>
        <end position="398"/>
    </location>
</feature>
<accession>A0A2J6S1N7</accession>
<keyword evidence="3" id="KW-1185">Reference proteome</keyword>
<dbReference type="Proteomes" id="UP000235786">
    <property type="component" value="Unassembled WGS sequence"/>
</dbReference>
<sequence>MGFLSLKKKNSGSMLSNLRTDISLSRSPHRLLCTDCEKLNISREKFHALQAGQSPALASVAHKVVSPIPLNSCHRLNKRLKRNGSCRLCKLVYESIIAASRQPVDENTECFLAWVMDGRHSEVVDRRDRYDTLSRRIRITWNKPQSETSSNAKEPTELFLLYDPNQDLFSYQVENSSLPINETLAIPRDYSKEIYTRIRRWIWETDRDHESTHLKAFHDVVSETWFCVLDVREMKLTHLPKKDNGEPEPYVALSYVWGMHDSTGHETNASNIMGRIRKFNIKLLDLPLTIQDAIQLVRGLGVRYIWIDSLCISQGSLLSWRLNAESMHLIFGNAYFTICAADGDSKTGLRAIKADNPKTRDTPLRAKIKPDLDVITSRSPESIIEASKWIERGWTFQEHLLSPRCLVFAGGRLFFQCRTSNCDDAGIQWFSDWSQSPLRTLADLKERPMWFYTTCVELYTGRNLTRPEDILRAFNGVSRLIEDHMHVPFFFGLPSSHFDFALLWRPKSGKERRPAKVDEDAEFPSRSWSGWQQPKQPQVGTSIRYPPDMLKAGVDLHTWLVKHTWIVWYIRDKKGNLEPLWQGDKAYIERTRDVDERWKGYMGGWNPHIDEPKNDVSAYGQRDHYISNKIELHRTEFKHTLPTNAFGVRISRKRNAPYQPLLQFWTWKREFYIYRNNANPKPGHDLVRLDILDKNRDWCGTVVTDKQWTDERLNDPLRDSFCEFIALSDAKKFAPNECIDDSWNRYIPKNLEDLDWDLFNVMLIEYKPDRFVWDRKGLGKVLRAAFEPLDESRWAEIALG</sequence>
<protein>
    <submittedName>
        <fullName evidence="2">HET-domain-containing protein</fullName>
    </submittedName>
</protein>
<dbReference type="OrthoDB" id="5135333at2759"/>
<reference evidence="2 3" key="1">
    <citation type="submission" date="2016-04" db="EMBL/GenBank/DDBJ databases">
        <title>A degradative enzymes factory behind the ericoid mycorrhizal symbiosis.</title>
        <authorList>
            <consortium name="DOE Joint Genome Institute"/>
            <person name="Martino E."/>
            <person name="Morin E."/>
            <person name="Grelet G."/>
            <person name="Kuo A."/>
            <person name="Kohler A."/>
            <person name="Daghino S."/>
            <person name="Barry K."/>
            <person name="Choi C."/>
            <person name="Cichocki N."/>
            <person name="Clum A."/>
            <person name="Copeland A."/>
            <person name="Hainaut M."/>
            <person name="Haridas S."/>
            <person name="Labutti K."/>
            <person name="Lindquist E."/>
            <person name="Lipzen A."/>
            <person name="Khouja H.-R."/>
            <person name="Murat C."/>
            <person name="Ohm R."/>
            <person name="Olson A."/>
            <person name="Spatafora J."/>
            <person name="Veneault-Fourrey C."/>
            <person name="Henrissat B."/>
            <person name="Grigoriev I."/>
            <person name="Martin F."/>
            <person name="Perotto S."/>
        </authorList>
    </citation>
    <scope>NUCLEOTIDE SEQUENCE [LARGE SCALE GENOMIC DNA]</scope>
    <source>
        <strain evidence="2 3">F</strain>
    </source>
</reference>
<dbReference type="EMBL" id="KZ613941">
    <property type="protein sequence ID" value="PMD44681.1"/>
    <property type="molecule type" value="Genomic_DNA"/>
</dbReference>
<gene>
    <name evidence="2" type="ORF">L207DRAFT_579614</name>
</gene>
<evidence type="ECO:0000313" key="3">
    <source>
        <dbReference type="Proteomes" id="UP000235786"/>
    </source>
</evidence>
<proteinExistence type="predicted"/>
<dbReference type="InterPro" id="IPR010730">
    <property type="entry name" value="HET"/>
</dbReference>
<evidence type="ECO:0000313" key="2">
    <source>
        <dbReference type="EMBL" id="PMD44681.1"/>
    </source>
</evidence>
<dbReference type="PANTHER" id="PTHR33112:SF12">
    <property type="entry name" value="HETEROKARYON INCOMPATIBILITY DOMAIN-CONTAINING PROTEIN"/>
    <property type="match status" value="1"/>
</dbReference>
<organism evidence="2 3">
    <name type="scientific">Hyaloscypha variabilis (strain UAMH 11265 / GT02V1 / F)</name>
    <name type="common">Meliniomyces variabilis</name>
    <dbReference type="NCBI Taxonomy" id="1149755"/>
    <lineage>
        <taxon>Eukaryota</taxon>
        <taxon>Fungi</taxon>
        <taxon>Dikarya</taxon>
        <taxon>Ascomycota</taxon>
        <taxon>Pezizomycotina</taxon>
        <taxon>Leotiomycetes</taxon>
        <taxon>Helotiales</taxon>
        <taxon>Hyaloscyphaceae</taxon>
        <taxon>Hyaloscypha</taxon>
        <taxon>Hyaloscypha variabilis</taxon>
    </lineage>
</organism>
<dbReference type="Pfam" id="PF06985">
    <property type="entry name" value="HET"/>
    <property type="match status" value="1"/>
</dbReference>
<dbReference type="PANTHER" id="PTHR33112">
    <property type="entry name" value="DOMAIN PROTEIN, PUTATIVE-RELATED"/>
    <property type="match status" value="1"/>
</dbReference>